<dbReference type="InterPro" id="IPR050491">
    <property type="entry name" value="AmpC-like"/>
</dbReference>
<evidence type="ECO:0000256" key="2">
    <source>
        <dbReference type="SAM" id="Phobius"/>
    </source>
</evidence>
<gene>
    <name evidence="5" type="ORF">GA0070560_11719</name>
</gene>
<dbReference type="EMBL" id="FMDN01000017">
    <property type="protein sequence ID" value="SCG62293.1"/>
    <property type="molecule type" value="Genomic_DNA"/>
</dbReference>
<proteinExistence type="predicted"/>
<feature type="chain" id="PRO_5039104436" evidence="3">
    <location>
        <begin position="29"/>
        <end position="496"/>
    </location>
</feature>
<dbReference type="OrthoDB" id="3174977at2"/>
<protein>
    <submittedName>
        <fullName evidence="5">CubicO group peptidase, beta-lactamase class C family</fullName>
    </submittedName>
</protein>
<dbReference type="RefSeq" id="WP_091300202.1">
    <property type="nucleotide sequence ID" value="NZ_FMDN01000017.1"/>
</dbReference>
<evidence type="ECO:0000259" key="4">
    <source>
        <dbReference type="Pfam" id="PF00144"/>
    </source>
</evidence>
<keyword evidence="3" id="KW-0732">Signal</keyword>
<dbReference type="SUPFAM" id="SSF56601">
    <property type="entry name" value="beta-lactamase/transpeptidase-like"/>
    <property type="match status" value="1"/>
</dbReference>
<feature type="signal peptide" evidence="3">
    <location>
        <begin position="1"/>
        <end position="28"/>
    </location>
</feature>
<name>A0A1C5IVV4_9ACTN</name>
<dbReference type="PANTHER" id="PTHR46825">
    <property type="entry name" value="D-ALANYL-D-ALANINE-CARBOXYPEPTIDASE/ENDOPEPTIDASE AMPH"/>
    <property type="match status" value="1"/>
</dbReference>
<reference evidence="6" key="1">
    <citation type="submission" date="2016-06" db="EMBL/GenBank/DDBJ databases">
        <authorList>
            <person name="Varghese N."/>
        </authorList>
    </citation>
    <scope>NUCLEOTIDE SEQUENCE [LARGE SCALE GENOMIC DNA]</scope>
    <source>
        <strain evidence="6">DSM 43171</strain>
    </source>
</reference>
<dbReference type="STRING" id="47864.GA0070560_11719"/>
<dbReference type="Pfam" id="PF00144">
    <property type="entry name" value="Beta-lactamase"/>
    <property type="match status" value="1"/>
</dbReference>
<organism evidence="5 6">
    <name type="scientific">Micromonospora halophytica</name>
    <dbReference type="NCBI Taxonomy" id="47864"/>
    <lineage>
        <taxon>Bacteria</taxon>
        <taxon>Bacillati</taxon>
        <taxon>Actinomycetota</taxon>
        <taxon>Actinomycetes</taxon>
        <taxon>Micromonosporales</taxon>
        <taxon>Micromonosporaceae</taxon>
        <taxon>Micromonospora</taxon>
    </lineage>
</organism>
<dbReference type="Gene3D" id="3.40.710.10">
    <property type="entry name" value="DD-peptidase/beta-lactamase superfamily"/>
    <property type="match status" value="1"/>
</dbReference>
<feature type="region of interest" description="Disordered" evidence="1">
    <location>
        <begin position="151"/>
        <end position="175"/>
    </location>
</feature>
<dbReference type="Proteomes" id="UP000199408">
    <property type="component" value="Unassembled WGS sequence"/>
</dbReference>
<keyword evidence="2" id="KW-0472">Membrane</keyword>
<evidence type="ECO:0000256" key="3">
    <source>
        <dbReference type="SAM" id="SignalP"/>
    </source>
</evidence>
<feature type="transmembrane region" description="Helical" evidence="2">
    <location>
        <begin position="445"/>
        <end position="467"/>
    </location>
</feature>
<evidence type="ECO:0000313" key="6">
    <source>
        <dbReference type="Proteomes" id="UP000199408"/>
    </source>
</evidence>
<dbReference type="AlphaFoldDB" id="A0A1C5IVV4"/>
<keyword evidence="2" id="KW-0812">Transmembrane</keyword>
<keyword evidence="6" id="KW-1185">Reference proteome</keyword>
<evidence type="ECO:0000313" key="5">
    <source>
        <dbReference type="EMBL" id="SCG62293.1"/>
    </source>
</evidence>
<dbReference type="InterPro" id="IPR001466">
    <property type="entry name" value="Beta-lactam-related"/>
</dbReference>
<sequence length="496" mass="52248">MGVRWWQGMVVTGAAGMAALVGIGPATATGPAQASPDAVERVVRDFAGRAGYPGIAVAITHGDLVLYAGGDGHDSSGAPVTATTPMPIASVSKSFTALAVMQLVEAGKVELDAPVTRYLPDFRIDDARGSRITVRELLNQTSGITDMTLREKSLPQPDSPAGAQQRAQRATLATDPGTAYKYTNTNYHLAARLVEVVSGQPLADHLRDRVFVPLGMQSTVSITQTTDPRVLDGHTYAYGATIAAAEPERFVAGSDGVITTATDMAKWLIMQNGNGPRLVSAANLTAMHTPAEGATYALGWKRDHDGRVHHNGVWFTYTASQLLLPSGHGIAVLGNSGIGLGNEGTDELADALAELVTGGTPDKPAPIRLIVDLSLAGLTLLSVALGIRDLSRNGAWTRRFAAEPLWRPVVRLTPRLIPAVLLVTLPDLLGQVVGGGRDITFAQLVYYTFPLVAWTTVAAVANLCVFVTRVSALAKSRHTDVPAEFAQATFGEPVPS</sequence>
<accession>A0A1C5IVV4</accession>
<evidence type="ECO:0000256" key="1">
    <source>
        <dbReference type="SAM" id="MobiDB-lite"/>
    </source>
</evidence>
<dbReference type="PANTHER" id="PTHR46825:SF9">
    <property type="entry name" value="BETA-LACTAMASE-RELATED DOMAIN-CONTAINING PROTEIN"/>
    <property type="match status" value="1"/>
</dbReference>
<feature type="domain" description="Beta-lactamase-related" evidence="4">
    <location>
        <begin position="39"/>
        <end position="351"/>
    </location>
</feature>
<dbReference type="InterPro" id="IPR012338">
    <property type="entry name" value="Beta-lactam/transpept-like"/>
</dbReference>
<keyword evidence="2" id="KW-1133">Transmembrane helix</keyword>